<feature type="compositionally biased region" description="Basic and acidic residues" evidence="7">
    <location>
        <begin position="715"/>
        <end position="726"/>
    </location>
</feature>
<dbReference type="PROSITE" id="PS00010">
    <property type="entry name" value="ASX_HYDROXYL"/>
    <property type="match status" value="1"/>
</dbReference>
<dbReference type="InterPro" id="IPR051022">
    <property type="entry name" value="Notch_Cell-Fate_Det"/>
</dbReference>
<evidence type="ECO:0000256" key="1">
    <source>
        <dbReference type="ARBA" id="ARBA00022536"/>
    </source>
</evidence>
<dbReference type="InterPro" id="IPR001881">
    <property type="entry name" value="EGF-like_Ca-bd_dom"/>
</dbReference>
<name>A0A210QNR4_MIZYE</name>
<feature type="disulfide bond" evidence="6">
    <location>
        <begin position="240"/>
        <end position="249"/>
    </location>
</feature>
<dbReference type="InterPro" id="IPR018097">
    <property type="entry name" value="EGF_Ca-bd_CS"/>
</dbReference>
<feature type="compositionally biased region" description="Polar residues" evidence="7">
    <location>
        <begin position="755"/>
        <end position="786"/>
    </location>
</feature>
<protein>
    <submittedName>
        <fullName evidence="11">Protocadherin Fat 4</fullName>
    </submittedName>
</protein>
<dbReference type="Proteomes" id="UP000242188">
    <property type="component" value="Unassembled WGS sequence"/>
</dbReference>
<feature type="chain" id="PRO_5013210751" evidence="9">
    <location>
        <begin position="22"/>
        <end position="865"/>
    </location>
</feature>
<evidence type="ECO:0000256" key="9">
    <source>
        <dbReference type="SAM" id="SignalP"/>
    </source>
</evidence>
<evidence type="ECO:0000259" key="10">
    <source>
        <dbReference type="PROSITE" id="PS50026"/>
    </source>
</evidence>
<proteinExistence type="predicted"/>
<comment type="caution">
    <text evidence="11">The sequence shown here is derived from an EMBL/GenBank/DDBJ whole genome shotgun (WGS) entry which is preliminary data.</text>
</comment>
<feature type="compositionally biased region" description="Polar residues" evidence="7">
    <location>
        <begin position="521"/>
        <end position="534"/>
    </location>
</feature>
<feature type="region of interest" description="Disordered" evidence="7">
    <location>
        <begin position="402"/>
        <end position="811"/>
    </location>
</feature>
<evidence type="ECO:0000313" key="11">
    <source>
        <dbReference type="EMBL" id="OWF50377.1"/>
    </source>
</evidence>
<evidence type="ECO:0000313" key="12">
    <source>
        <dbReference type="Proteomes" id="UP000242188"/>
    </source>
</evidence>
<feature type="compositionally biased region" description="Basic and acidic residues" evidence="7">
    <location>
        <begin position="410"/>
        <end position="427"/>
    </location>
</feature>
<sequence>MSRSLELIVVLLVGSVTLCRGWRVVLKVASGEDVSPLTSLFDLWTSSHHLNDDAAGIAQVHDSFFSLGMPTYKSRIVNNWAKLNIQNVKVGMYDRNGKEIVNIVFNNSWSDSMTSWFTADNIVQQGQRYTDLSPQLISNCSAEGESGKGHRFLITSNSSPGCETIRGWMVVVDKGRTGQCHWDYGRETPFFLYSQNTTSTTLLEMVSASVFVIFVDDCVDNPCQFGGKCHNNLGVSSCVCADQYYGHTCETVCPCQYGSCVKETAGSRSNPRNFDIGGEILSCNCSAGYTGVNCDQDIDDCLGDPCLHGGVCEDGIQSYTCECPVGYHGVHCENTRDAQITDQSTTGAIIAVAVVVPLVVIVIVLAVIYGIYIKRNPDGYGRATIYKHSAIARDFVRRSFRRMSGRRPRQGKESASKETTKDNKKIISSEQITFEYDNTGFREGDVDDGFGDGDSSKQGYSRQDSEHIDLSPEDQSVISGESVRTKTPPHNVGYTKYLDPRQTNRSHSTSPRFDTEHAYPESSQDSNTSGSLYQEMNPGLTPDYGPAYQPDISPHYDNMSVQQKTTGAGSVESKRPQAAPRNDKDRHFQNAKPPSSDHFNQDVQRRPNNRNQADVPSPSSVSIKPDVVPHSHSNQGGNQRSNDHYNRDTQPAVRYTPQSRSVDRYNTENPPRSEDRYNPDIQPRSNREAQPGSDDRYNVPQSDDKNNASHQPRPARLDFNGDPRNKHPDRHTRGNHPSPGYSPGIPTSPGYARGNPTSPGYSPGNPTSPGYARGNSNSPGYSQGNPTAPPGYDRSNSRQSRTPHQESPPRGVVMLDDVLMDNLDYMTMLDLTVKNTVVTVYAVTCVRPLRLPLWVDCFYYRLDPE</sequence>
<dbReference type="InterPro" id="IPR000152">
    <property type="entry name" value="EGF-type_Asp/Asn_hydroxyl_site"/>
</dbReference>
<reference evidence="11 12" key="1">
    <citation type="journal article" date="2017" name="Nat. Ecol. Evol.">
        <title>Scallop genome provides insights into evolution of bilaterian karyotype and development.</title>
        <authorList>
            <person name="Wang S."/>
            <person name="Zhang J."/>
            <person name="Jiao W."/>
            <person name="Li J."/>
            <person name="Xun X."/>
            <person name="Sun Y."/>
            <person name="Guo X."/>
            <person name="Huan P."/>
            <person name="Dong B."/>
            <person name="Zhang L."/>
            <person name="Hu X."/>
            <person name="Sun X."/>
            <person name="Wang J."/>
            <person name="Zhao C."/>
            <person name="Wang Y."/>
            <person name="Wang D."/>
            <person name="Huang X."/>
            <person name="Wang R."/>
            <person name="Lv J."/>
            <person name="Li Y."/>
            <person name="Zhang Z."/>
            <person name="Liu B."/>
            <person name="Lu W."/>
            <person name="Hui Y."/>
            <person name="Liang J."/>
            <person name="Zhou Z."/>
            <person name="Hou R."/>
            <person name="Li X."/>
            <person name="Liu Y."/>
            <person name="Li H."/>
            <person name="Ning X."/>
            <person name="Lin Y."/>
            <person name="Zhao L."/>
            <person name="Xing Q."/>
            <person name="Dou J."/>
            <person name="Li Y."/>
            <person name="Mao J."/>
            <person name="Guo H."/>
            <person name="Dou H."/>
            <person name="Li T."/>
            <person name="Mu C."/>
            <person name="Jiang W."/>
            <person name="Fu Q."/>
            <person name="Fu X."/>
            <person name="Miao Y."/>
            <person name="Liu J."/>
            <person name="Yu Q."/>
            <person name="Li R."/>
            <person name="Liao H."/>
            <person name="Li X."/>
            <person name="Kong Y."/>
            <person name="Jiang Z."/>
            <person name="Chourrout D."/>
            <person name="Li R."/>
            <person name="Bao Z."/>
        </authorList>
    </citation>
    <scope>NUCLEOTIDE SEQUENCE [LARGE SCALE GENOMIC DNA]</scope>
    <source>
        <strain evidence="11 12">PY_sf001</strain>
    </source>
</reference>
<keyword evidence="4 6" id="KW-1015">Disulfide bond</keyword>
<feature type="compositionally biased region" description="Polar residues" evidence="7">
    <location>
        <begin position="631"/>
        <end position="640"/>
    </location>
</feature>
<dbReference type="Gene3D" id="2.10.25.10">
    <property type="entry name" value="Laminin"/>
    <property type="match status" value="2"/>
</dbReference>
<evidence type="ECO:0000256" key="6">
    <source>
        <dbReference type="PROSITE-ProRule" id="PRU00076"/>
    </source>
</evidence>
<evidence type="ECO:0000256" key="3">
    <source>
        <dbReference type="ARBA" id="ARBA00022737"/>
    </source>
</evidence>
<evidence type="ECO:0000256" key="4">
    <source>
        <dbReference type="ARBA" id="ARBA00023157"/>
    </source>
</evidence>
<feature type="domain" description="EGF-like" evidence="10">
    <location>
        <begin position="297"/>
        <end position="333"/>
    </location>
</feature>
<keyword evidence="8" id="KW-0812">Transmembrane</keyword>
<evidence type="ECO:0000256" key="8">
    <source>
        <dbReference type="SAM" id="Phobius"/>
    </source>
</evidence>
<dbReference type="Pfam" id="PF00008">
    <property type="entry name" value="EGF"/>
    <property type="match status" value="1"/>
</dbReference>
<dbReference type="GO" id="GO:0005509">
    <property type="term" value="F:calcium ion binding"/>
    <property type="evidence" value="ECO:0007669"/>
    <property type="project" value="InterPro"/>
</dbReference>
<evidence type="ECO:0000256" key="2">
    <source>
        <dbReference type="ARBA" id="ARBA00022729"/>
    </source>
</evidence>
<comment type="caution">
    <text evidence="6">Lacks conserved residue(s) required for the propagation of feature annotation.</text>
</comment>
<keyword evidence="3" id="KW-0677">Repeat</keyword>
<dbReference type="PROSITE" id="PS00022">
    <property type="entry name" value="EGF_1"/>
    <property type="match status" value="2"/>
</dbReference>
<dbReference type="SMART" id="SM00179">
    <property type="entry name" value="EGF_CA"/>
    <property type="match status" value="2"/>
</dbReference>
<dbReference type="PROSITE" id="PS01187">
    <property type="entry name" value="EGF_CA"/>
    <property type="match status" value="1"/>
</dbReference>
<accession>A0A210QNR4</accession>
<dbReference type="SMART" id="SM00181">
    <property type="entry name" value="EGF"/>
    <property type="match status" value="3"/>
</dbReference>
<gene>
    <name evidence="11" type="ORF">KP79_PYT09470</name>
</gene>
<keyword evidence="12" id="KW-1185">Reference proteome</keyword>
<dbReference type="AlphaFoldDB" id="A0A210QNR4"/>
<feature type="compositionally biased region" description="Polar residues" evidence="7">
    <location>
        <begin position="501"/>
        <end position="512"/>
    </location>
</feature>
<dbReference type="PANTHER" id="PTHR24049">
    <property type="entry name" value="CRUMBS FAMILY MEMBER"/>
    <property type="match status" value="1"/>
</dbReference>
<dbReference type="EMBL" id="NEDP02002617">
    <property type="protein sequence ID" value="OWF50377.1"/>
    <property type="molecule type" value="Genomic_DNA"/>
</dbReference>
<dbReference type="PROSITE" id="PS01186">
    <property type="entry name" value="EGF_2"/>
    <property type="match status" value="1"/>
</dbReference>
<keyword evidence="1 6" id="KW-0245">EGF-like domain</keyword>
<dbReference type="CDD" id="cd00054">
    <property type="entry name" value="EGF_CA"/>
    <property type="match status" value="2"/>
</dbReference>
<feature type="disulfide bond" evidence="6">
    <location>
        <begin position="323"/>
        <end position="332"/>
    </location>
</feature>
<keyword evidence="8" id="KW-0472">Membrane</keyword>
<feature type="compositionally biased region" description="Basic and acidic residues" evidence="7">
    <location>
        <begin position="693"/>
        <end position="707"/>
    </location>
</feature>
<dbReference type="OrthoDB" id="6079678at2759"/>
<dbReference type="FunFam" id="2.10.25.10:FF:000472">
    <property type="entry name" value="Uncharacterized protein, isoform A"/>
    <property type="match status" value="1"/>
</dbReference>
<feature type="transmembrane region" description="Helical" evidence="8">
    <location>
        <begin position="348"/>
        <end position="372"/>
    </location>
</feature>
<keyword evidence="2 9" id="KW-0732">Signal</keyword>
<keyword evidence="5" id="KW-0325">Glycoprotein</keyword>
<dbReference type="SUPFAM" id="SSF57196">
    <property type="entry name" value="EGF/Laminin"/>
    <property type="match status" value="2"/>
</dbReference>
<evidence type="ECO:0000256" key="7">
    <source>
        <dbReference type="SAM" id="MobiDB-lite"/>
    </source>
</evidence>
<dbReference type="InterPro" id="IPR000742">
    <property type="entry name" value="EGF"/>
</dbReference>
<feature type="signal peptide" evidence="9">
    <location>
        <begin position="1"/>
        <end position="21"/>
    </location>
</feature>
<feature type="compositionally biased region" description="Polar residues" evidence="7">
    <location>
        <begin position="609"/>
        <end position="622"/>
    </location>
</feature>
<dbReference type="PROSITE" id="PS50026">
    <property type="entry name" value="EGF_3"/>
    <property type="match status" value="2"/>
</dbReference>
<feature type="domain" description="EGF-like" evidence="10">
    <location>
        <begin position="214"/>
        <end position="250"/>
    </location>
</feature>
<dbReference type="STRING" id="6573.A0A210QNR4"/>
<feature type="compositionally biased region" description="Basic and acidic residues" evidence="7">
    <location>
        <begin position="661"/>
        <end position="678"/>
    </location>
</feature>
<keyword evidence="8" id="KW-1133">Transmembrane helix</keyword>
<evidence type="ECO:0000256" key="5">
    <source>
        <dbReference type="ARBA" id="ARBA00023180"/>
    </source>
</evidence>
<feature type="compositionally biased region" description="Polar residues" evidence="7">
    <location>
        <begin position="559"/>
        <end position="568"/>
    </location>
</feature>
<organism evidence="11 12">
    <name type="scientific">Mizuhopecten yessoensis</name>
    <name type="common">Japanese scallop</name>
    <name type="synonym">Patinopecten yessoensis</name>
    <dbReference type="NCBI Taxonomy" id="6573"/>
    <lineage>
        <taxon>Eukaryota</taxon>
        <taxon>Metazoa</taxon>
        <taxon>Spiralia</taxon>
        <taxon>Lophotrochozoa</taxon>
        <taxon>Mollusca</taxon>
        <taxon>Bivalvia</taxon>
        <taxon>Autobranchia</taxon>
        <taxon>Pteriomorphia</taxon>
        <taxon>Pectinida</taxon>
        <taxon>Pectinoidea</taxon>
        <taxon>Pectinidae</taxon>
        <taxon>Mizuhopecten</taxon>
    </lineage>
</organism>